<name>A0A840PHH2_9ACTN</name>
<evidence type="ECO:0000256" key="1">
    <source>
        <dbReference type="SAM" id="MobiDB-lite"/>
    </source>
</evidence>
<protein>
    <recommendedName>
        <fullName evidence="4">Oxidoreductase</fullName>
    </recommendedName>
</protein>
<comment type="caution">
    <text evidence="2">The sequence shown here is derived from an EMBL/GenBank/DDBJ whole genome shotgun (WGS) entry which is preliminary data.</text>
</comment>
<sequence length="177" mass="19824">MISHLSLARRVRPCERLGRHMSRSEVRFLDFVVDGRPLLDTLTEHAAGYMDMVSVLWLAPAFDGDDDARGLLMGQGESPLPDGRTPLYVCPECGDLGCGAVTAAVEFSPGQVVWRDLGRQTDYCDQVDHDAFSGIGPFVFERAPYEDVLATVPGLRARERHTAPGQGERRRRRLWRR</sequence>
<feature type="region of interest" description="Disordered" evidence="1">
    <location>
        <begin position="158"/>
        <end position="177"/>
    </location>
</feature>
<evidence type="ECO:0000313" key="3">
    <source>
        <dbReference type="Proteomes" id="UP000578449"/>
    </source>
</evidence>
<accession>A0A840PHH2</accession>
<dbReference type="EMBL" id="JACHGN010000011">
    <property type="protein sequence ID" value="MBB5135485.1"/>
    <property type="molecule type" value="Genomic_DNA"/>
</dbReference>
<dbReference type="Proteomes" id="UP000578449">
    <property type="component" value="Unassembled WGS sequence"/>
</dbReference>
<evidence type="ECO:0008006" key="4">
    <source>
        <dbReference type="Google" id="ProtNLM"/>
    </source>
</evidence>
<organism evidence="2 3">
    <name type="scientific">Thermocatellispora tengchongensis</name>
    <dbReference type="NCBI Taxonomy" id="1073253"/>
    <lineage>
        <taxon>Bacteria</taxon>
        <taxon>Bacillati</taxon>
        <taxon>Actinomycetota</taxon>
        <taxon>Actinomycetes</taxon>
        <taxon>Streptosporangiales</taxon>
        <taxon>Streptosporangiaceae</taxon>
        <taxon>Thermocatellispora</taxon>
    </lineage>
</organism>
<gene>
    <name evidence="2" type="ORF">HNP84_005229</name>
</gene>
<dbReference type="AlphaFoldDB" id="A0A840PHH2"/>
<dbReference type="RefSeq" id="WP_185052435.1">
    <property type="nucleotide sequence ID" value="NZ_BAABIX010000002.1"/>
</dbReference>
<proteinExistence type="predicted"/>
<evidence type="ECO:0000313" key="2">
    <source>
        <dbReference type="EMBL" id="MBB5135485.1"/>
    </source>
</evidence>
<keyword evidence="3" id="KW-1185">Reference proteome</keyword>
<reference evidence="2 3" key="1">
    <citation type="submission" date="2020-08" db="EMBL/GenBank/DDBJ databases">
        <title>Genomic Encyclopedia of Type Strains, Phase IV (KMG-IV): sequencing the most valuable type-strain genomes for metagenomic binning, comparative biology and taxonomic classification.</title>
        <authorList>
            <person name="Goeker M."/>
        </authorList>
    </citation>
    <scope>NUCLEOTIDE SEQUENCE [LARGE SCALE GENOMIC DNA]</scope>
    <source>
        <strain evidence="2 3">DSM 45615</strain>
    </source>
</reference>